<reference evidence="2 3" key="1">
    <citation type="submission" date="2018-09" db="EMBL/GenBank/DDBJ databases">
        <title>Phylogeny of the Shewanellaceae, and recommendation for two new genera, Pseudoshewanella and Parashewanella.</title>
        <authorList>
            <person name="Wang G."/>
        </authorList>
    </citation>
    <scope>NUCLEOTIDE SEQUENCE [LARGE SCALE GENOMIC DNA]</scope>
    <source>
        <strain evidence="2 3">C51</strain>
    </source>
</reference>
<dbReference type="AlphaFoldDB" id="A0A3L8PUQ7"/>
<evidence type="ECO:0000313" key="2">
    <source>
        <dbReference type="EMBL" id="RLV58158.1"/>
    </source>
</evidence>
<dbReference type="RefSeq" id="WP_121840516.1">
    <property type="nucleotide sequence ID" value="NZ_ML014841.1"/>
</dbReference>
<protein>
    <submittedName>
        <fullName evidence="2">Uncharacterized protein</fullName>
    </submittedName>
</protein>
<gene>
    <name evidence="2" type="ORF">D5018_18745</name>
</gene>
<name>A0A3L8PUQ7_9GAMM</name>
<proteinExistence type="predicted"/>
<organism evidence="2 3">
    <name type="scientific">Parashewanella curva</name>
    <dbReference type="NCBI Taxonomy" id="2338552"/>
    <lineage>
        <taxon>Bacteria</taxon>
        <taxon>Pseudomonadati</taxon>
        <taxon>Pseudomonadota</taxon>
        <taxon>Gammaproteobacteria</taxon>
        <taxon>Alteromonadales</taxon>
        <taxon>Shewanellaceae</taxon>
        <taxon>Parashewanella</taxon>
    </lineage>
</organism>
<comment type="caution">
    <text evidence="2">The sequence shown here is derived from an EMBL/GenBank/DDBJ whole genome shotgun (WGS) entry which is preliminary data.</text>
</comment>
<keyword evidence="3" id="KW-1185">Reference proteome</keyword>
<accession>A0A3L8PUQ7</accession>
<feature type="compositionally biased region" description="Low complexity" evidence="1">
    <location>
        <begin position="222"/>
        <end position="233"/>
    </location>
</feature>
<evidence type="ECO:0000313" key="3">
    <source>
        <dbReference type="Proteomes" id="UP000281474"/>
    </source>
</evidence>
<feature type="region of interest" description="Disordered" evidence="1">
    <location>
        <begin position="222"/>
        <end position="249"/>
    </location>
</feature>
<dbReference type="EMBL" id="QZEI01000092">
    <property type="protein sequence ID" value="RLV58158.1"/>
    <property type="molecule type" value="Genomic_DNA"/>
</dbReference>
<evidence type="ECO:0000256" key="1">
    <source>
        <dbReference type="SAM" id="MobiDB-lite"/>
    </source>
</evidence>
<dbReference type="OrthoDB" id="5897571at2"/>
<sequence>MSYNGLFVAAFSLFLAACNDGSSSNDKGTAIAVIADDYMQNVVVCSDCNKNMLCDIKEKQSTSNEDGFVFSNELDMKCPLLANVALDSKMKATAKQSEVEFKMVSPVGCENISPMSSLLSQEISSTVTKPKAKNALKLAMLTDLDICMDFLEIKNDSDATPFEKHEAEIYKTISQDYIADYSRRSELIEQNSDLSNLSGKYLHELITYRVWRRLDKYRSSPTLGLTTSTSTSSQVVNNNDSSDDEAGDLGYENYLNQELDDATSVNLFFTFNGNTGADLIRFHEDLNELKTTSLRYNDGVLTEFQNYFKPAQNETIERPSVLGKNGYLGITSSNDSLTSLSIYYDHKFFDETIQIGAVSEQINGLELTNRTYKELDYVLTSDLFFIEGLPVRILMDGFGGISSWAKATKGSDITFPDNNSSFAYRTNVVPLVNTVIFEDTGNCSPQADDPISNLCNYIDVIRPNVRTKGAKKVSTYFNTKTKSGYIYQATVDEIPDVLYLGTIGNDTPLNGTHLLAYKFSKEEFKIAFVKGDLNSITLEENGSSENINLKFFNGAEDITNNDLYATANWGISNVNGHEIAVITIPNSIRQLLPQLPRLLAITKLGGFDRYGDFVQRFGARGQELLGVDQTVFSVVEEALNQSQSK</sequence>
<dbReference type="Proteomes" id="UP000281474">
    <property type="component" value="Unassembled WGS sequence"/>
</dbReference>